<gene>
    <name evidence="2" type="ORF">V5O48_005651</name>
</gene>
<feature type="region of interest" description="Disordered" evidence="1">
    <location>
        <begin position="211"/>
        <end position="233"/>
    </location>
</feature>
<evidence type="ECO:0000313" key="3">
    <source>
        <dbReference type="Proteomes" id="UP001465976"/>
    </source>
</evidence>
<feature type="compositionally biased region" description="Low complexity" evidence="1">
    <location>
        <begin position="85"/>
        <end position="96"/>
    </location>
</feature>
<protein>
    <submittedName>
        <fullName evidence="2">Uncharacterized protein</fullName>
    </submittedName>
</protein>
<dbReference type="Proteomes" id="UP001465976">
    <property type="component" value="Unassembled WGS sequence"/>
</dbReference>
<feature type="region of interest" description="Disordered" evidence="1">
    <location>
        <begin position="65"/>
        <end position="164"/>
    </location>
</feature>
<dbReference type="EMBL" id="JBAHYK010000230">
    <property type="protein sequence ID" value="KAL0576326.1"/>
    <property type="molecule type" value="Genomic_DNA"/>
</dbReference>
<accession>A0ABR3FMD8</accession>
<sequence>MSYQLVHPLRPVTQRQEFRQRSGPLLTTQTIAVRRQFTKDSYIQAAWRNDEDALSGLEFSKLSGVNRRDDRTTPGATSIDYQTRSPSLPSSTAATSDAVQEGPTSSSEDESDEQRIAESLYQEVDHDPTEEQSTTEATTSEDRTPASSNVGELGGLVPKPDFQKYKNGQFPLKSLKTEYGWTRDRYTKVQKKCKELIPTYFDPQVSWMRQENKEDSEREMCEEHKDQDDNSAQLKKDPEFFFLESYEDCWPIHQFIQRTLKGTTEQARKRDRRRK</sequence>
<feature type="compositionally biased region" description="Polar residues" evidence="1">
    <location>
        <begin position="74"/>
        <end position="84"/>
    </location>
</feature>
<organism evidence="2 3">
    <name type="scientific">Marasmius crinis-equi</name>
    <dbReference type="NCBI Taxonomy" id="585013"/>
    <lineage>
        <taxon>Eukaryota</taxon>
        <taxon>Fungi</taxon>
        <taxon>Dikarya</taxon>
        <taxon>Basidiomycota</taxon>
        <taxon>Agaricomycotina</taxon>
        <taxon>Agaricomycetes</taxon>
        <taxon>Agaricomycetidae</taxon>
        <taxon>Agaricales</taxon>
        <taxon>Marasmiineae</taxon>
        <taxon>Marasmiaceae</taxon>
        <taxon>Marasmius</taxon>
    </lineage>
</organism>
<comment type="caution">
    <text evidence="2">The sequence shown here is derived from an EMBL/GenBank/DDBJ whole genome shotgun (WGS) entry which is preliminary data.</text>
</comment>
<reference evidence="2 3" key="1">
    <citation type="submission" date="2024-02" db="EMBL/GenBank/DDBJ databases">
        <title>A draft genome for the cacao thread blight pathogen Marasmius crinis-equi.</title>
        <authorList>
            <person name="Cohen S.P."/>
            <person name="Baruah I.K."/>
            <person name="Amoako-Attah I."/>
            <person name="Bukari Y."/>
            <person name="Meinhardt L.W."/>
            <person name="Bailey B.A."/>
        </authorList>
    </citation>
    <scope>NUCLEOTIDE SEQUENCE [LARGE SCALE GENOMIC DNA]</scope>
    <source>
        <strain evidence="2 3">GH-76</strain>
    </source>
</reference>
<evidence type="ECO:0000313" key="2">
    <source>
        <dbReference type="EMBL" id="KAL0576326.1"/>
    </source>
</evidence>
<proteinExistence type="predicted"/>
<evidence type="ECO:0000256" key="1">
    <source>
        <dbReference type="SAM" id="MobiDB-lite"/>
    </source>
</evidence>
<keyword evidence="3" id="KW-1185">Reference proteome</keyword>
<name>A0ABR3FMD8_9AGAR</name>